<dbReference type="Proteomes" id="UP000542674">
    <property type="component" value="Unassembled WGS sequence"/>
</dbReference>
<dbReference type="SUPFAM" id="SSF56784">
    <property type="entry name" value="HAD-like"/>
    <property type="match status" value="1"/>
</dbReference>
<dbReference type="InterPro" id="IPR050155">
    <property type="entry name" value="HAD-like_hydrolase_sf"/>
</dbReference>
<dbReference type="Gene3D" id="3.40.50.1000">
    <property type="entry name" value="HAD superfamily/HAD-like"/>
    <property type="match status" value="1"/>
</dbReference>
<dbReference type="PANTHER" id="PTHR43434">
    <property type="entry name" value="PHOSPHOGLYCOLATE PHOSPHATASE"/>
    <property type="match status" value="1"/>
</dbReference>
<dbReference type="InterPro" id="IPR036412">
    <property type="entry name" value="HAD-like_sf"/>
</dbReference>
<dbReference type="RefSeq" id="WP_184665567.1">
    <property type="nucleotide sequence ID" value="NZ_BAABAI010000035.1"/>
</dbReference>
<dbReference type="GO" id="GO:0006281">
    <property type="term" value="P:DNA repair"/>
    <property type="evidence" value="ECO:0007669"/>
    <property type="project" value="TreeGrafter"/>
</dbReference>
<reference evidence="1 2" key="1">
    <citation type="submission" date="2020-08" db="EMBL/GenBank/DDBJ databases">
        <title>Sequencing the genomes of 1000 actinobacteria strains.</title>
        <authorList>
            <person name="Klenk H.-P."/>
        </authorList>
    </citation>
    <scope>NUCLEOTIDE SEQUENCE [LARGE SCALE GENOMIC DNA]</scope>
    <source>
        <strain evidence="1 2">DSM 45084</strain>
    </source>
</reference>
<dbReference type="CDD" id="cd01427">
    <property type="entry name" value="HAD_like"/>
    <property type="match status" value="1"/>
</dbReference>
<keyword evidence="2" id="KW-1185">Reference proteome</keyword>
<evidence type="ECO:0000313" key="1">
    <source>
        <dbReference type="EMBL" id="MBB4962679.1"/>
    </source>
</evidence>
<organism evidence="1 2">
    <name type="scientific">Saccharothrix violaceirubra</name>
    <dbReference type="NCBI Taxonomy" id="413306"/>
    <lineage>
        <taxon>Bacteria</taxon>
        <taxon>Bacillati</taxon>
        <taxon>Actinomycetota</taxon>
        <taxon>Actinomycetes</taxon>
        <taxon>Pseudonocardiales</taxon>
        <taxon>Pseudonocardiaceae</taxon>
        <taxon>Saccharothrix</taxon>
    </lineage>
</organism>
<sequence>MTLGQVPLNDPTALRAVLAATDALLLDFDGPICSVFAGLPADRVAQRLRDVLRDDLPAEVEKTEDPFVVLHYAAELGAHELRAVEAVLRDSEVEAVESAEPTPGAHDLIRTWPRTGRKLAVVSNNSAAAVHAYLDRTGLLDHIDAVSARTEPAPALLKPAPHLLHQACARLSVATGRSTLVGDSLTDLEAAKAAHTNAIGYANKPGKVELFTAERPEVVITDMSTLVSALT</sequence>
<dbReference type="EMBL" id="JACHJS010000001">
    <property type="protein sequence ID" value="MBB4962679.1"/>
    <property type="molecule type" value="Genomic_DNA"/>
</dbReference>
<dbReference type="InterPro" id="IPR023214">
    <property type="entry name" value="HAD_sf"/>
</dbReference>
<dbReference type="AlphaFoldDB" id="A0A7W7SXC0"/>
<dbReference type="PANTHER" id="PTHR43434:SF1">
    <property type="entry name" value="PHOSPHOGLYCOLATE PHOSPHATASE"/>
    <property type="match status" value="1"/>
</dbReference>
<name>A0A7W7SXC0_9PSEU</name>
<protein>
    <submittedName>
        <fullName evidence="1">HAD superfamily hydrolase (TIGR01509 family)</fullName>
    </submittedName>
</protein>
<evidence type="ECO:0000313" key="2">
    <source>
        <dbReference type="Proteomes" id="UP000542674"/>
    </source>
</evidence>
<dbReference type="GO" id="GO:0005829">
    <property type="term" value="C:cytosol"/>
    <property type="evidence" value="ECO:0007669"/>
    <property type="project" value="TreeGrafter"/>
</dbReference>
<comment type="caution">
    <text evidence="1">The sequence shown here is derived from an EMBL/GenBank/DDBJ whole genome shotgun (WGS) entry which is preliminary data.</text>
</comment>
<proteinExistence type="predicted"/>
<keyword evidence="1" id="KW-0378">Hydrolase</keyword>
<gene>
    <name evidence="1" type="ORF">F4559_000038</name>
</gene>
<dbReference type="Pfam" id="PF00702">
    <property type="entry name" value="Hydrolase"/>
    <property type="match status" value="1"/>
</dbReference>
<dbReference type="GO" id="GO:0008967">
    <property type="term" value="F:phosphoglycolate phosphatase activity"/>
    <property type="evidence" value="ECO:0007669"/>
    <property type="project" value="TreeGrafter"/>
</dbReference>
<accession>A0A7W7SXC0</accession>